<accession>A0A842CS79</accession>
<evidence type="ECO:0000313" key="1">
    <source>
        <dbReference type="EMBL" id="MBC2004665.1"/>
    </source>
</evidence>
<reference evidence="1 2" key="1">
    <citation type="submission" date="2020-03" db="EMBL/GenBank/DDBJ databases">
        <title>Soil Listeria distribution.</title>
        <authorList>
            <person name="Liao J."/>
            <person name="Wiedmann M."/>
        </authorList>
    </citation>
    <scope>NUCLEOTIDE SEQUENCE [LARGE SCALE GENOMIC DNA]</scope>
    <source>
        <strain evidence="1 2">FSL L7-0435</strain>
    </source>
</reference>
<organism evidence="1 2">
    <name type="scientific">Listeria booriae</name>
    <dbReference type="NCBI Taxonomy" id="1552123"/>
    <lineage>
        <taxon>Bacteria</taxon>
        <taxon>Bacillati</taxon>
        <taxon>Bacillota</taxon>
        <taxon>Bacilli</taxon>
        <taxon>Bacillales</taxon>
        <taxon>Listeriaceae</taxon>
        <taxon>Listeria</taxon>
    </lineage>
</organism>
<gene>
    <name evidence="1" type="ORF">HCA78_12850</name>
</gene>
<sequence length="50" mass="5451">MRKLVIVVEGDSAEVANSLGIEFIALDFLPLIGIESEDVTAQFVEEEVSK</sequence>
<comment type="caution">
    <text evidence="1">The sequence shown here is derived from an EMBL/GenBank/DDBJ whole genome shotgun (WGS) entry which is preliminary data.</text>
</comment>
<proteinExistence type="predicted"/>
<dbReference type="EMBL" id="JAARWW010000005">
    <property type="protein sequence ID" value="MBC2004665.1"/>
    <property type="molecule type" value="Genomic_DNA"/>
</dbReference>
<name>A0A842CS79_9LIST</name>
<dbReference type="AlphaFoldDB" id="A0A842CS79"/>
<evidence type="ECO:0000313" key="2">
    <source>
        <dbReference type="Proteomes" id="UP000546806"/>
    </source>
</evidence>
<dbReference type="RefSeq" id="WP_185533673.1">
    <property type="nucleotide sequence ID" value="NZ_JAARWW010000005.1"/>
</dbReference>
<protein>
    <submittedName>
        <fullName evidence="1">Uncharacterized protein</fullName>
    </submittedName>
</protein>
<dbReference type="Proteomes" id="UP000546806">
    <property type="component" value="Unassembled WGS sequence"/>
</dbReference>